<feature type="compositionally biased region" description="Basic and acidic residues" evidence="1">
    <location>
        <begin position="231"/>
        <end position="241"/>
    </location>
</feature>
<sequence length="241" mass="25968">MGDDVLLDWRHNVALRRIVVGPLRTNCWAVHPPGERQALLVDPGADAGRVLDAVRDLDIVAVVLTHAHFDHVLALPEITRALDVPVLAHPDDAPVWPHELDHLRRHGHFDAGTSTAELLAADSGSLTPPPDAPLWDGRTQPVLEGLRLRVGSLTATVLHTPGHTPGGLTLALPGHLLTGDTLFPGGPGLTGWPLSDFATIMLSVRRLLGHSPDTAVHPGHGPSTTVGRQRPHLDDWQRRGW</sequence>
<organism evidence="3 4">
    <name type="scientific">Goodfellowiella coeruleoviolacea</name>
    <dbReference type="NCBI Taxonomy" id="334858"/>
    <lineage>
        <taxon>Bacteria</taxon>
        <taxon>Bacillati</taxon>
        <taxon>Actinomycetota</taxon>
        <taxon>Actinomycetes</taxon>
        <taxon>Pseudonocardiales</taxon>
        <taxon>Pseudonocardiaceae</taxon>
        <taxon>Goodfellowiella</taxon>
    </lineage>
</organism>
<dbReference type="PANTHER" id="PTHR46233:SF4">
    <property type="entry name" value="METALLO-BETA-LACTAMASE DOMAIN-CONTAINING PROTEIN"/>
    <property type="match status" value="1"/>
</dbReference>
<comment type="caution">
    <text evidence="3">The sequence shown here is derived from an EMBL/GenBank/DDBJ whole genome shotgun (WGS) entry which is preliminary data.</text>
</comment>
<dbReference type="Pfam" id="PF00753">
    <property type="entry name" value="Lactamase_B"/>
    <property type="match status" value="1"/>
</dbReference>
<dbReference type="EMBL" id="JAMTCK010000020">
    <property type="protein sequence ID" value="MCP2169721.1"/>
    <property type="molecule type" value="Genomic_DNA"/>
</dbReference>
<reference evidence="3" key="1">
    <citation type="submission" date="2022-06" db="EMBL/GenBank/DDBJ databases">
        <title>Genomic Encyclopedia of Archaeal and Bacterial Type Strains, Phase II (KMG-II): from individual species to whole genera.</title>
        <authorList>
            <person name="Goeker M."/>
        </authorList>
    </citation>
    <scope>NUCLEOTIDE SEQUENCE</scope>
    <source>
        <strain evidence="3">DSM 43935</strain>
    </source>
</reference>
<name>A0AAE3GK77_9PSEU</name>
<evidence type="ECO:0000313" key="3">
    <source>
        <dbReference type="EMBL" id="MCP2169721.1"/>
    </source>
</evidence>
<evidence type="ECO:0000313" key="4">
    <source>
        <dbReference type="Proteomes" id="UP001206128"/>
    </source>
</evidence>
<dbReference type="Proteomes" id="UP001206128">
    <property type="component" value="Unassembled WGS sequence"/>
</dbReference>
<dbReference type="PANTHER" id="PTHR46233">
    <property type="entry name" value="HYDROXYACYLGLUTATHIONE HYDROLASE GLOC"/>
    <property type="match status" value="1"/>
</dbReference>
<evidence type="ECO:0000256" key="1">
    <source>
        <dbReference type="SAM" id="MobiDB-lite"/>
    </source>
</evidence>
<dbReference type="InterPro" id="IPR051453">
    <property type="entry name" value="MBL_Glyoxalase_II"/>
</dbReference>
<dbReference type="InterPro" id="IPR036866">
    <property type="entry name" value="RibonucZ/Hydroxyglut_hydro"/>
</dbReference>
<dbReference type="SUPFAM" id="SSF56281">
    <property type="entry name" value="Metallo-hydrolase/oxidoreductase"/>
    <property type="match status" value="1"/>
</dbReference>
<accession>A0AAE3GK77</accession>
<dbReference type="SMART" id="SM00849">
    <property type="entry name" value="Lactamase_B"/>
    <property type="match status" value="1"/>
</dbReference>
<dbReference type="InterPro" id="IPR001279">
    <property type="entry name" value="Metallo-B-lactamas"/>
</dbReference>
<protein>
    <submittedName>
        <fullName evidence="3">Glyoxylase, beta-lactamase superfamily II</fullName>
    </submittedName>
</protein>
<feature type="region of interest" description="Disordered" evidence="1">
    <location>
        <begin position="212"/>
        <end position="241"/>
    </location>
</feature>
<evidence type="ECO:0000259" key="2">
    <source>
        <dbReference type="SMART" id="SM00849"/>
    </source>
</evidence>
<gene>
    <name evidence="3" type="ORF">LX83_006607</name>
</gene>
<dbReference type="AlphaFoldDB" id="A0AAE3GK77"/>
<dbReference type="RefSeq" id="WP_253778919.1">
    <property type="nucleotide sequence ID" value="NZ_JAMTCK010000020.1"/>
</dbReference>
<dbReference type="CDD" id="cd06262">
    <property type="entry name" value="metallo-hydrolase-like_MBL-fold"/>
    <property type="match status" value="1"/>
</dbReference>
<keyword evidence="4" id="KW-1185">Reference proteome</keyword>
<feature type="domain" description="Metallo-beta-lactamase" evidence="2">
    <location>
        <begin position="24"/>
        <end position="220"/>
    </location>
</feature>
<proteinExistence type="predicted"/>
<dbReference type="Gene3D" id="3.60.15.10">
    <property type="entry name" value="Ribonuclease Z/Hydroxyacylglutathione hydrolase-like"/>
    <property type="match status" value="1"/>
</dbReference>